<dbReference type="Proteomes" id="UP000028547">
    <property type="component" value="Unassembled WGS sequence"/>
</dbReference>
<evidence type="ECO:0000313" key="3">
    <source>
        <dbReference type="Proteomes" id="UP000028547"/>
    </source>
</evidence>
<gene>
    <name evidence="2" type="ORF">Q664_07470</name>
</gene>
<organism evidence="2 3">
    <name type="scientific">Archangium violaceum Cb vi76</name>
    <dbReference type="NCBI Taxonomy" id="1406225"/>
    <lineage>
        <taxon>Bacteria</taxon>
        <taxon>Pseudomonadati</taxon>
        <taxon>Myxococcota</taxon>
        <taxon>Myxococcia</taxon>
        <taxon>Myxococcales</taxon>
        <taxon>Cystobacterineae</taxon>
        <taxon>Archangiaceae</taxon>
        <taxon>Archangium</taxon>
    </lineage>
</organism>
<dbReference type="AlphaFoldDB" id="A0A084SZ42"/>
<evidence type="ECO:0008006" key="4">
    <source>
        <dbReference type="Google" id="ProtNLM"/>
    </source>
</evidence>
<sequence length="247" mass="28195">MMTGFLFDTIPGSWELQEEVRFVEVLRGQRGISFVPPKDMMPGERLRLTVRFGAAASQEVITFFLVAHRGQATRQVEVYRDRRPQESYQQEAQEERAKNQQLRNENQLLRTQLERVQGLRSLIANTIVGRSGVQTLELPVDKINIPAGAVFFDSATSYRADKTAVVEMWLRNSSSAPWKTIRASLLTTNDEEVPGIQFLQVDTVAPTMRQAVYLEVNAGRKKLQGEFKVVLWDETSRVITLPRVRFP</sequence>
<name>A0A084SZ42_9BACT</name>
<feature type="region of interest" description="Disordered" evidence="1">
    <location>
        <begin position="82"/>
        <end position="103"/>
    </location>
</feature>
<dbReference type="InterPro" id="IPR011754">
    <property type="entry name" value="Mxa_paralog_2268"/>
</dbReference>
<evidence type="ECO:0000313" key="2">
    <source>
        <dbReference type="EMBL" id="KFA93727.1"/>
    </source>
</evidence>
<reference evidence="2 3" key="1">
    <citation type="submission" date="2014-07" db="EMBL/GenBank/DDBJ databases">
        <title>Draft Genome Sequence of Gephyronic Acid Producer, Cystobacter violaceus Strain Cb vi76.</title>
        <authorList>
            <person name="Stevens D.C."/>
            <person name="Young J."/>
            <person name="Carmichael R."/>
            <person name="Tan J."/>
            <person name="Taylor R.E."/>
        </authorList>
    </citation>
    <scope>NUCLEOTIDE SEQUENCE [LARGE SCALE GENOMIC DNA]</scope>
    <source>
        <strain evidence="2 3">Cb vi76</strain>
    </source>
</reference>
<accession>A0A084SZ42</accession>
<protein>
    <recommendedName>
        <fullName evidence="4">DUF2381 family protein</fullName>
    </recommendedName>
</protein>
<dbReference type="Pfam" id="PF09544">
    <property type="entry name" value="DUF2381"/>
    <property type="match status" value="1"/>
</dbReference>
<dbReference type="EMBL" id="JPMI01000043">
    <property type="protein sequence ID" value="KFA93727.1"/>
    <property type="molecule type" value="Genomic_DNA"/>
</dbReference>
<proteinExistence type="predicted"/>
<comment type="caution">
    <text evidence="2">The sequence shown here is derived from an EMBL/GenBank/DDBJ whole genome shotgun (WGS) entry which is preliminary data.</text>
</comment>
<evidence type="ECO:0000256" key="1">
    <source>
        <dbReference type="SAM" id="MobiDB-lite"/>
    </source>
</evidence>
<dbReference type="NCBIfam" id="TIGR02268">
    <property type="entry name" value="Myxococcus xanthus paralogous family TIGR02268"/>
    <property type="match status" value="1"/>
</dbReference>